<sequence length="118" mass="13067">MSTRFYCNSESCTHGDKGPFVLELAQEAVMDGNNMATIFCPRCGKPMKQLPPAPEDTIQTHRFYCYNEICSGTGEDPFFIDLPEEAIMDNHNMAAIFCPKCGKEMSPLGQSVNGAVNY</sequence>
<organism evidence="1 2">
    <name type="scientific">Desulfosarcina widdelii</name>
    <dbReference type="NCBI Taxonomy" id="947919"/>
    <lineage>
        <taxon>Bacteria</taxon>
        <taxon>Pseudomonadati</taxon>
        <taxon>Thermodesulfobacteriota</taxon>
        <taxon>Desulfobacteria</taxon>
        <taxon>Desulfobacterales</taxon>
        <taxon>Desulfosarcinaceae</taxon>
        <taxon>Desulfosarcina</taxon>
    </lineage>
</organism>
<gene>
    <name evidence="1" type="ORF">DSCW_28940</name>
</gene>
<dbReference type="OrthoDB" id="9788021at2"/>
<dbReference type="Proteomes" id="UP000427769">
    <property type="component" value="Chromosome"/>
</dbReference>
<reference evidence="1 2" key="1">
    <citation type="submission" date="2019-11" db="EMBL/GenBank/DDBJ databases">
        <title>Comparative genomics of hydrocarbon-degrading Desulfosarcina strains.</title>
        <authorList>
            <person name="Watanabe M."/>
            <person name="Kojima H."/>
            <person name="Fukui M."/>
        </authorList>
    </citation>
    <scope>NUCLEOTIDE SEQUENCE [LARGE SCALE GENOMIC DNA]</scope>
    <source>
        <strain evidence="1 2">PP31</strain>
    </source>
</reference>
<dbReference type="EMBL" id="AP021875">
    <property type="protein sequence ID" value="BBO75477.1"/>
    <property type="molecule type" value="Genomic_DNA"/>
</dbReference>
<dbReference type="AlphaFoldDB" id="A0A5K7ZHB0"/>
<proteinExistence type="predicted"/>
<keyword evidence="2" id="KW-1185">Reference proteome</keyword>
<evidence type="ECO:0000313" key="1">
    <source>
        <dbReference type="EMBL" id="BBO75477.1"/>
    </source>
</evidence>
<dbReference type="RefSeq" id="WP_155304395.1">
    <property type="nucleotide sequence ID" value="NZ_AP021875.1"/>
</dbReference>
<protein>
    <submittedName>
        <fullName evidence="1">Uncharacterized protein</fullName>
    </submittedName>
</protein>
<evidence type="ECO:0000313" key="2">
    <source>
        <dbReference type="Proteomes" id="UP000427769"/>
    </source>
</evidence>
<accession>A0A5K7ZHB0</accession>
<name>A0A5K7ZHB0_9BACT</name>
<dbReference type="KEGG" id="dwd:DSCW_28940"/>